<comment type="similarity">
    <text evidence="2">Belongs to the FAD-binding monooxygenase family.</text>
</comment>
<dbReference type="RefSeq" id="WP_307249671.1">
    <property type="nucleotide sequence ID" value="NZ_JAUSQZ010000001.1"/>
</dbReference>
<comment type="cofactor">
    <cofactor evidence="1">
        <name>FAD</name>
        <dbReference type="ChEBI" id="CHEBI:57692"/>
    </cofactor>
</comment>
<comment type="caution">
    <text evidence="7">The sequence shown here is derived from an EMBL/GenBank/DDBJ whole genome shotgun (WGS) entry which is preliminary data.</text>
</comment>
<dbReference type="EMBL" id="JAUSQZ010000001">
    <property type="protein sequence ID" value="MDP9830605.1"/>
    <property type="molecule type" value="Genomic_DNA"/>
</dbReference>
<evidence type="ECO:0000256" key="4">
    <source>
        <dbReference type="ARBA" id="ARBA00022827"/>
    </source>
</evidence>
<keyword evidence="3" id="KW-0285">Flavoprotein</keyword>
<reference evidence="7 8" key="1">
    <citation type="submission" date="2023-07" db="EMBL/GenBank/DDBJ databases">
        <title>Sequencing the genomes of 1000 actinobacteria strains.</title>
        <authorList>
            <person name="Klenk H.-P."/>
        </authorList>
    </citation>
    <scope>NUCLEOTIDE SEQUENCE [LARGE SCALE GENOMIC DNA]</scope>
    <source>
        <strain evidence="7 8">DSM 44388</strain>
    </source>
</reference>
<keyword evidence="6" id="KW-0560">Oxidoreductase</keyword>
<dbReference type="Pfam" id="PF13450">
    <property type="entry name" value="NAD_binding_8"/>
    <property type="match status" value="1"/>
</dbReference>
<dbReference type="InterPro" id="IPR036188">
    <property type="entry name" value="FAD/NAD-bd_sf"/>
</dbReference>
<sequence>MVSPGSSDTDLDGIDIEALRARYAHERDRRTRSAQPRQYRSAAGEFGYYAKDPYIARLSREPVDDQVDALVIGAGFGGLLTGAALREAGLGSVRLVDEAGDVGGTWYWNRYPGIHCDIEASVYMPLLEEVGTTPSMRYAPGEEIRLHAVALAERYKLYEHALFQTRVTALTWRDDTQDWVATTDRGDRVRARFVVVSPGTLTQPKLPGIPGIETFRGHTFHTSRWDYAYTGGSAEGGLTGLRDRRVAVIGTGATGLQVVPHLGRDAGHLYVFQRTPSTVGVRANRPLDQEWFSAQKPGWQRERMNNFLAAVTGEPVPEDLIDDGWTRTARAQRTYLSGVTDASAPEEELLDARVMESLRDRVAEVVRDPATAEILKPWYRYMCKRPGFSDEYLETFNRPNVTLVDTADTGGVTRMTETGVVVGETEYAVDCVIFATGFDVGRSGVVTGALPVTGRGGQALLETWRGGPKTLHGFCSPGFPNLFHLGSMQNANSVNFVHILQQQAEHIGALVARALNVGAVRVEPREDDAVAWVRTIEEVSVDTRAFQAECTPGYYNGEGRTLPIRTFSPGPVAFHRLLGQWRETSIDDVLVVGE</sequence>
<keyword evidence="4" id="KW-0274">FAD</keyword>
<dbReference type="Gene3D" id="3.50.50.60">
    <property type="entry name" value="FAD/NAD(P)-binding domain"/>
    <property type="match status" value="2"/>
</dbReference>
<gene>
    <name evidence="7" type="ORF">J2S57_006354</name>
</gene>
<dbReference type="SUPFAM" id="SSF51905">
    <property type="entry name" value="FAD/NAD(P)-binding domain"/>
    <property type="match status" value="1"/>
</dbReference>
<evidence type="ECO:0000256" key="2">
    <source>
        <dbReference type="ARBA" id="ARBA00010139"/>
    </source>
</evidence>
<organism evidence="7 8">
    <name type="scientific">Kineosporia succinea</name>
    <dbReference type="NCBI Taxonomy" id="84632"/>
    <lineage>
        <taxon>Bacteria</taxon>
        <taxon>Bacillati</taxon>
        <taxon>Actinomycetota</taxon>
        <taxon>Actinomycetes</taxon>
        <taxon>Kineosporiales</taxon>
        <taxon>Kineosporiaceae</taxon>
        <taxon>Kineosporia</taxon>
    </lineage>
</organism>
<evidence type="ECO:0000256" key="5">
    <source>
        <dbReference type="ARBA" id="ARBA00022857"/>
    </source>
</evidence>
<dbReference type="Proteomes" id="UP001235712">
    <property type="component" value="Unassembled WGS sequence"/>
</dbReference>
<evidence type="ECO:0000256" key="1">
    <source>
        <dbReference type="ARBA" id="ARBA00001974"/>
    </source>
</evidence>
<dbReference type="PANTHER" id="PTHR43098:SF2">
    <property type="entry name" value="FAD-BINDING MONOOXYGENASE AUSB-RELATED"/>
    <property type="match status" value="1"/>
</dbReference>
<name>A0ABT9PD34_9ACTN</name>
<dbReference type="PANTHER" id="PTHR43098">
    <property type="entry name" value="L-ORNITHINE N(5)-MONOOXYGENASE-RELATED"/>
    <property type="match status" value="1"/>
</dbReference>
<protein>
    <submittedName>
        <fullName evidence="7">Cation diffusion facilitator CzcD-associated flavoprotein CzcO</fullName>
    </submittedName>
</protein>
<evidence type="ECO:0000313" key="7">
    <source>
        <dbReference type="EMBL" id="MDP9830605.1"/>
    </source>
</evidence>
<evidence type="ECO:0000313" key="8">
    <source>
        <dbReference type="Proteomes" id="UP001235712"/>
    </source>
</evidence>
<dbReference type="InterPro" id="IPR050775">
    <property type="entry name" value="FAD-binding_Monooxygenases"/>
</dbReference>
<evidence type="ECO:0000256" key="6">
    <source>
        <dbReference type="ARBA" id="ARBA00023002"/>
    </source>
</evidence>
<evidence type="ECO:0000256" key="3">
    <source>
        <dbReference type="ARBA" id="ARBA00022630"/>
    </source>
</evidence>
<keyword evidence="8" id="KW-1185">Reference proteome</keyword>
<keyword evidence="5" id="KW-0521">NADP</keyword>
<proteinExistence type="inferred from homology"/>
<accession>A0ABT9PD34</accession>